<dbReference type="EMBL" id="LWQT01000081">
    <property type="protein sequence ID" value="OAN47436.1"/>
    <property type="molecule type" value="Genomic_DNA"/>
</dbReference>
<sequence>MVFSQMELSSIISSLYFISTLVLGLPCYIALLHCGCANAIEAVVCGVEAVVLGRIMLLSAHRAWPLSIAANGFSAMVGRYVF</sequence>
<feature type="transmembrane region" description="Helical" evidence="1">
    <location>
        <begin position="12"/>
        <end position="32"/>
    </location>
</feature>
<evidence type="ECO:0000313" key="3">
    <source>
        <dbReference type="Proteomes" id="UP000078428"/>
    </source>
</evidence>
<proteinExistence type="predicted"/>
<name>A0A178MFW3_9PROT</name>
<comment type="caution">
    <text evidence="2">The sequence shown here is derived from an EMBL/GenBank/DDBJ whole genome shotgun (WGS) entry which is preliminary data.</text>
</comment>
<accession>A0A178MFW3</accession>
<dbReference type="AlphaFoldDB" id="A0A178MFW3"/>
<gene>
    <name evidence="2" type="ORF">A6A04_20365</name>
</gene>
<reference evidence="2 3" key="1">
    <citation type="submission" date="2016-04" db="EMBL/GenBank/DDBJ databases">
        <title>Draft genome sequence of freshwater magnetotactic bacteria Magnetospirillum marisnigri SP-1 and Magnetospirillum moscoviense BB-1.</title>
        <authorList>
            <person name="Koziaeva V."/>
            <person name="Dziuba M.V."/>
            <person name="Ivanov T.M."/>
            <person name="Kuznetsov B."/>
            <person name="Grouzdev D.S."/>
        </authorList>
    </citation>
    <scope>NUCLEOTIDE SEQUENCE [LARGE SCALE GENOMIC DNA]</scope>
    <source>
        <strain evidence="2 3">SP-1</strain>
    </source>
</reference>
<keyword evidence="3" id="KW-1185">Reference proteome</keyword>
<dbReference type="Proteomes" id="UP000078428">
    <property type="component" value="Unassembled WGS sequence"/>
</dbReference>
<protein>
    <submittedName>
        <fullName evidence="2">Uncharacterized protein</fullName>
    </submittedName>
</protein>
<evidence type="ECO:0000256" key="1">
    <source>
        <dbReference type="SAM" id="Phobius"/>
    </source>
</evidence>
<keyword evidence="1" id="KW-0472">Membrane</keyword>
<evidence type="ECO:0000313" key="2">
    <source>
        <dbReference type="EMBL" id="OAN47436.1"/>
    </source>
</evidence>
<organism evidence="2 3">
    <name type="scientific">Paramagnetospirillum marisnigri</name>
    <dbReference type="NCBI Taxonomy" id="1285242"/>
    <lineage>
        <taxon>Bacteria</taxon>
        <taxon>Pseudomonadati</taxon>
        <taxon>Pseudomonadota</taxon>
        <taxon>Alphaproteobacteria</taxon>
        <taxon>Rhodospirillales</taxon>
        <taxon>Magnetospirillaceae</taxon>
        <taxon>Paramagnetospirillum</taxon>
    </lineage>
</organism>
<dbReference type="STRING" id="1285242.A6A04_20365"/>
<keyword evidence="1" id="KW-1133">Transmembrane helix</keyword>
<keyword evidence="1" id="KW-0812">Transmembrane</keyword>